<evidence type="ECO:0000313" key="3">
    <source>
        <dbReference type="Proteomes" id="UP000586827"/>
    </source>
</evidence>
<dbReference type="RefSeq" id="WP_157553608.1">
    <property type="nucleotide sequence ID" value="NZ_JABELX010000032.1"/>
</dbReference>
<organism evidence="2 3">
    <name type="scientific">Nocardia uniformis</name>
    <dbReference type="NCBI Taxonomy" id="53432"/>
    <lineage>
        <taxon>Bacteria</taxon>
        <taxon>Bacillati</taxon>
        <taxon>Actinomycetota</taxon>
        <taxon>Actinomycetes</taxon>
        <taxon>Mycobacteriales</taxon>
        <taxon>Nocardiaceae</taxon>
        <taxon>Nocardia</taxon>
    </lineage>
</organism>
<evidence type="ECO:0000313" key="2">
    <source>
        <dbReference type="EMBL" id="NNH75959.1"/>
    </source>
</evidence>
<sequence>MATRTEVQAHDTEQADGLAIERRAIDVTPEAERHGTPRSQVTRIPFPTTRSTP</sequence>
<feature type="compositionally biased region" description="Basic and acidic residues" evidence="1">
    <location>
        <begin position="7"/>
        <end position="35"/>
    </location>
</feature>
<accession>A0A849CI95</accession>
<gene>
    <name evidence="2" type="ORF">HLB23_39940</name>
</gene>
<dbReference type="EMBL" id="JABELX010000032">
    <property type="protein sequence ID" value="NNH75959.1"/>
    <property type="molecule type" value="Genomic_DNA"/>
</dbReference>
<keyword evidence="3" id="KW-1185">Reference proteome</keyword>
<feature type="compositionally biased region" description="Polar residues" evidence="1">
    <location>
        <begin position="37"/>
        <end position="53"/>
    </location>
</feature>
<comment type="caution">
    <text evidence="2">The sequence shown here is derived from an EMBL/GenBank/DDBJ whole genome shotgun (WGS) entry which is preliminary data.</text>
</comment>
<feature type="region of interest" description="Disordered" evidence="1">
    <location>
        <begin position="1"/>
        <end position="53"/>
    </location>
</feature>
<dbReference type="AlphaFoldDB" id="A0A849CI95"/>
<protein>
    <submittedName>
        <fullName evidence="2">Uncharacterized protein</fullName>
    </submittedName>
</protein>
<proteinExistence type="predicted"/>
<reference evidence="2 3" key="1">
    <citation type="submission" date="2020-05" db="EMBL/GenBank/DDBJ databases">
        <title>MicrobeNet Type strains.</title>
        <authorList>
            <person name="Nicholson A.C."/>
        </authorList>
    </citation>
    <scope>NUCLEOTIDE SEQUENCE [LARGE SCALE GENOMIC DNA]</scope>
    <source>
        <strain evidence="2 3">JCM 3224</strain>
    </source>
</reference>
<dbReference type="Proteomes" id="UP000586827">
    <property type="component" value="Unassembled WGS sequence"/>
</dbReference>
<evidence type="ECO:0000256" key="1">
    <source>
        <dbReference type="SAM" id="MobiDB-lite"/>
    </source>
</evidence>
<name>A0A849CI95_9NOCA</name>